<dbReference type="OrthoDB" id="5705501at2"/>
<accession>A0A3G8XVY0</accession>
<dbReference type="InterPro" id="IPR010920">
    <property type="entry name" value="LSM_dom_sf"/>
</dbReference>
<keyword evidence="3 5" id="KW-1133">Transmembrane helix</keyword>
<dbReference type="GO" id="GO:0008381">
    <property type="term" value="F:mechanosensitive monoatomic ion channel activity"/>
    <property type="evidence" value="ECO:0007669"/>
    <property type="project" value="InterPro"/>
</dbReference>
<dbReference type="InterPro" id="IPR023408">
    <property type="entry name" value="MscS_beta-dom_sf"/>
</dbReference>
<reference evidence="8" key="1">
    <citation type="submission" date="2018-11" db="EMBL/GenBank/DDBJ databases">
        <title>Proposal to divide the Flavobacteriaceae and reorganize its genera based on Amino Acid Identity values calculated from whole genome sequences.</title>
        <authorList>
            <person name="Nicholson A.C."/>
            <person name="Gulvik C.A."/>
            <person name="Whitney A.M."/>
            <person name="Humrighouse B.W."/>
            <person name="Bell M."/>
            <person name="Holmes B."/>
            <person name="Steigerwalt A.G."/>
            <person name="Villarma A."/>
            <person name="Sheth M."/>
            <person name="Batra D."/>
            <person name="Pryor J."/>
            <person name="Bernardet J.-F."/>
            <person name="Hugo C."/>
            <person name="Kampfer P."/>
            <person name="Newman J.D."/>
            <person name="McQuiston J.R."/>
        </authorList>
    </citation>
    <scope>NUCLEOTIDE SEQUENCE [LARGE SCALE GENOMIC DNA]</scope>
    <source>
        <strain evidence="8">G0081</strain>
    </source>
</reference>
<dbReference type="PANTHER" id="PTHR30221:SF8">
    <property type="entry name" value="SMALL-CONDUCTANCE MECHANOSENSITIVE CHANNEL"/>
    <property type="match status" value="1"/>
</dbReference>
<dbReference type="InterPro" id="IPR045275">
    <property type="entry name" value="MscS_archaea/bacteria_type"/>
</dbReference>
<name>A0A3G8XVY0_9FLAO</name>
<dbReference type="KEGG" id="ccas:EIB73_06450"/>
<evidence type="ECO:0000313" key="7">
    <source>
        <dbReference type="EMBL" id="AZI32851.1"/>
    </source>
</evidence>
<dbReference type="PANTHER" id="PTHR30221">
    <property type="entry name" value="SMALL-CONDUCTANCE MECHANOSENSITIVE CHANNEL"/>
    <property type="match status" value="1"/>
</dbReference>
<keyword evidence="8" id="KW-1185">Reference proteome</keyword>
<sequence>MKWIPFKPRLIQFNELKFHKDGINHYFGDSCIPSESVKNDLLSFLHFIHMNHIVLFLVRKTIAIAFWIALIFLTLIISGVNLNNIWVYLGGFLSVAAIELFAVWSILSNIISGIFIFIMNPFKIGSKIKLYDPEVQATVVNINLLFTELEDDDRIFNVPNNTFFQKTVKGINAEKTQPN</sequence>
<feature type="transmembrane region" description="Helical" evidence="5">
    <location>
        <begin position="86"/>
        <end position="119"/>
    </location>
</feature>
<dbReference type="EMBL" id="CP034159">
    <property type="protein sequence ID" value="AZI32851.1"/>
    <property type="molecule type" value="Genomic_DNA"/>
</dbReference>
<dbReference type="GO" id="GO:0016020">
    <property type="term" value="C:membrane"/>
    <property type="evidence" value="ECO:0007669"/>
    <property type="project" value="UniProtKB-SubCell"/>
</dbReference>
<dbReference type="AlphaFoldDB" id="A0A3G8XVY0"/>
<evidence type="ECO:0000256" key="4">
    <source>
        <dbReference type="ARBA" id="ARBA00023136"/>
    </source>
</evidence>
<feature type="domain" description="Mechanosensitive ion channel MscS" evidence="6">
    <location>
        <begin position="106"/>
        <end position="169"/>
    </location>
</feature>
<evidence type="ECO:0000256" key="3">
    <source>
        <dbReference type="ARBA" id="ARBA00022989"/>
    </source>
</evidence>
<protein>
    <recommendedName>
        <fullName evidence="6">Mechanosensitive ion channel MscS domain-containing protein</fullName>
    </recommendedName>
</protein>
<evidence type="ECO:0000256" key="2">
    <source>
        <dbReference type="ARBA" id="ARBA00022692"/>
    </source>
</evidence>
<evidence type="ECO:0000256" key="1">
    <source>
        <dbReference type="ARBA" id="ARBA00004370"/>
    </source>
</evidence>
<dbReference type="Pfam" id="PF00924">
    <property type="entry name" value="MS_channel_2nd"/>
    <property type="match status" value="1"/>
</dbReference>
<gene>
    <name evidence="7" type="ORF">EIB73_06450</name>
</gene>
<keyword evidence="4 5" id="KW-0472">Membrane</keyword>
<dbReference type="RefSeq" id="WP_125023732.1">
    <property type="nucleotide sequence ID" value="NZ_CP034159.1"/>
</dbReference>
<dbReference type="InterPro" id="IPR006685">
    <property type="entry name" value="MscS_channel_2nd"/>
</dbReference>
<dbReference type="SUPFAM" id="SSF50182">
    <property type="entry name" value="Sm-like ribonucleoproteins"/>
    <property type="match status" value="1"/>
</dbReference>
<organism evidence="7 8">
    <name type="scientific">Kaistella carnis</name>
    <dbReference type="NCBI Taxonomy" id="1241979"/>
    <lineage>
        <taxon>Bacteria</taxon>
        <taxon>Pseudomonadati</taxon>
        <taxon>Bacteroidota</taxon>
        <taxon>Flavobacteriia</taxon>
        <taxon>Flavobacteriales</taxon>
        <taxon>Weeksellaceae</taxon>
        <taxon>Chryseobacterium group</taxon>
        <taxon>Kaistella</taxon>
    </lineage>
</organism>
<feature type="transmembrane region" description="Helical" evidence="5">
    <location>
        <begin position="62"/>
        <end position="80"/>
    </location>
</feature>
<dbReference type="Proteomes" id="UP000270185">
    <property type="component" value="Chromosome"/>
</dbReference>
<evidence type="ECO:0000259" key="6">
    <source>
        <dbReference type="Pfam" id="PF00924"/>
    </source>
</evidence>
<evidence type="ECO:0000256" key="5">
    <source>
        <dbReference type="SAM" id="Phobius"/>
    </source>
</evidence>
<comment type="subcellular location">
    <subcellularLocation>
        <location evidence="1">Membrane</location>
    </subcellularLocation>
</comment>
<evidence type="ECO:0000313" key="8">
    <source>
        <dbReference type="Proteomes" id="UP000270185"/>
    </source>
</evidence>
<dbReference type="Gene3D" id="2.30.30.60">
    <property type="match status" value="1"/>
</dbReference>
<proteinExistence type="predicted"/>
<keyword evidence="2 5" id="KW-0812">Transmembrane</keyword>